<evidence type="ECO:0000313" key="6">
    <source>
        <dbReference type="Proteomes" id="UP001501074"/>
    </source>
</evidence>
<proteinExistence type="predicted"/>
<evidence type="ECO:0000256" key="3">
    <source>
        <dbReference type="ARBA" id="ARBA00023163"/>
    </source>
</evidence>
<accession>A0ABP6YX50</accession>
<keyword evidence="2" id="KW-0238">DNA-binding</keyword>
<dbReference type="InterPro" id="IPR036390">
    <property type="entry name" value="WH_DNA-bd_sf"/>
</dbReference>
<organism evidence="5 6">
    <name type="scientific">Kineosporia mesophila</name>
    <dbReference type="NCBI Taxonomy" id="566012"/>
    <lineage>
        <taxon>Bacteria</taxon>
        <taxon>Bacillati</taxon>
        <taxon>Actinomycetota</taxon>
        <taxon>Actinomycetes</taxon>
        <taxon>Kineosporiales</taxon>
        <taxon>Kineosporiaceae</taxon>
        <taxon>Kineosporia</taxon>
    </lineage>
</organism>
<dbReference type="SMART" id="SM00345">
    <property type="entry name" value="HTH_GNTR"/>
    <property type="match status" value="1"/>
</dbReference>
<evidence type="ECO:0000256" key="2">
    <source>
        <dbReference type="ARBA" id="ARBA00023125"/>
    </source>
</evidence>
<keyword evidence="6" id="KW-1185">Reference proteome</keyword>
<dbReference type="SUPFAM" id="SSF46785">
    <property type="entry name" value="Winged helix' DNA-binding domain"/>
    <property type="match status" value="1"/>
</dbReference>
<dbReference type="InterPro" id="IPR036388">
    <property type="entry name" value="WH-like_DNA-bd_sf"/>
</dbReference>
<evidence type="ECO:0000313" key="5">
    <source>
        <dbReference type="EMBL" id="GAA3593383.1"/>
    </source>
</evidence>
<comment type="caution">
    <text evidence="5">The sequence shown here is derived from an EMBL/GenBank/DDBJ whole genome shotgun (WGS) entry which is preliminary data.</text>
</comment>
<sequence length="97" mass="10699">MGNVPLSPYRLLADRIAARILAGQYPPGARLPRPIDLEQEGHPIETIREALRWLVEYGWAEIGPGGGYYVTDNGMANGIDWDTLQASVEAHLRGSTR</sequence>
<keyword evidence="1" id="KW-0805">Transcription regulation</keyword>
<dbReference type="Gene3D" id="1.10.10.10">
    <property type="entry name" value="Winged helix-like DNA-binding domain superfamily/Winged helix DNA-binding domain"/>
    <property type="match status" value="1"/>
</dbReference>
<dbReference type="PROSITE" id="PS50949">
    <property type="entry name" value="HTH_GNTR"/>
    <property type="match status" value="1"/>
</dbReference>
<name>A0ABP6YX50_9ACTN</name>
<dbReference type="Pfam" id="PF00392">
    <property type="entry name" value="GntR"/>
    <property type="match status" value="1"/>
</dbReference>
<protein>
    <recommendedName>
        <fullName evidence="4">HTH gntR-type domain-containing protein</fullName>
    </recommendedName>
</protein>
<dbReference type="Proteomes" id="UP001501074">
    <property type="component" value="Unassembled WGS sequence"/>
</dbReference>
<evidence type="ECO:0000256" key="1">
    <source>
        <dbReference type="ARBA" id="ARBA00023015"/>
    </source>
</evidence>
<gene>
    <name evidence="5" type="ORF">GCM10022223_05350</name>
</gene>
<evidence type="ECO:0000259" key="4">
    <source>
        <dbReference type="PROSITE" id="PS50949"/>
    </source>
</evidence>
<reference evidence="6" key="1">
    <citation type="journal article" date="2019" name="Int. J. Syst. Evol. Microbiol.">
        <title>The Global Catalogue of Microorganisms (GCM) 10K type strain sequencing project: providing services to taxonomists for standard genome sequencing and annotation.</title>
        <authorList>
            <consortium name="The Broad Institute Genomics Platform"/>
            <consortium name="The Broad Institute Genome Sequencing Center for Infectious Disease"/>
            <person name="Wu L."/>
            <person name="Ma J."/>
        </authorList>
    </citation>
    <scope>NUCLEOTIDE SEQUENCE [LARGE SCALE GENOMIC DNA]</scope>
    <source>
        <strain evidence="6">JCM 16902</strain>
    </source>
</reference>
<dbReference type="InterPro" id="IPR000524">
    <property type="entry name" value="Tscrpt_reg_HTH_GntR"/>
</dbReference>
<dbReference type="EMBL" id="BAAAZO010000001">
    <property type="protein sequence ID" value="GAA3593383.1"/>
    <property type="molecule type" value="Genomic_DNA"/>
</dbReference>
<keyword evidence="3" id="KW-0804">Transcription</keyword>
<feature type="domain" description="HTH gntR-type" evidence="4">
    <location>
        <begin position="6"/>
        <end position="73"/>
    </location>
</feature>